<evidence type="ECO:0000256" key="2">
    <source>
        <dbReference type="ARBA" id="ARBA00023002"/>
    </source>
</evidence>
<dbReference type="Proteomes" id="UP000233731">
    <property type="component" value="Unassembled WGS sequence"/>
</dbReference>
<protein>
    <submittedName>
        <fullName evidence="5">Oxidoreductase</fullName>
    </submittedName>
</protein>
<dbReference type="InterPro" id="IPR051317">
    <property type="entry name" value="Gfo/Idh/MocA_oxidoreduct"/>
</dbReference>
<evidence type="ECO:0000259" key="4">
    <source>
        <dbReference type="Pfam" id="PF02894"/>
    </source>
</evidence>
<sequence length="354" mass="39529">MVQEQNHNLRIALIGFGFVGRVFHANMIDQTEGLELSAVVTHNERATAQVHQLYPRARVYDSNENFFKDIDRYDAVSIGTPDDTHLEFATRVMQAGKPVVVDKPVAGSSQEANRILEVAQATGTPAAAFQNRRYDAEILTASKYLKELDLGRIIRVESRYGSFRPSVEAGWREQKKRDQPRGALFDLGAHILDQVVQLFGPVTSIYGEVSTQREGAVVPDDFFIAATHQQGIISHIVGGLVQSTRQPRLTIQGTLGSLQINDQDPEEDQLKAGMRIDDPHFGVMSDPTACYIDREGEEHILPAVRGWQPAFYEGWRDFLQGKADNPVPLADSVHVLELLDQAMLSSQEKRIIQE</sequence>
<evidence type="ECO:0000313" key="6">
    <source>
        <dbReference type="Proteomes" id="UP000233731"/>
    </source>
</evidence>
<comment type="similarity">
    <text evidence="1">Belongs to the Gfo/Idh/MocA family.</text>
</comment>
<feature type="domain" description="Gfo/Idh/MocA-like oxidoreductase C-terminal" evidence="4">
    <location>
        <begin position="145"/>
        <end position="351"/>
    </location>
</feature>
<proteinExistence type="inferred from homology"/>
<dbReference type="Gene3D" id="3.30.360.10">
    <property type="entry name" value="Dihydrodipicolinate Reductase, domain 2"/>
    <property type="match status" value="1"/>
</dbReference>
<dbReference type="InterPro" id="IPR004104">
    <property type="entry name" value="Gfo/Idh/MocA-like_OxRdtase_C"/>
</dbReference>
<accession>A0A2N3RAH4</accession>
<evidence type="ECO:0000256" key="1">
    <source>
        <dbReference type="ARBA" id="ARBA00010928"/>
    </source>
</evidence>
<dbReference type="RefSeq" id="WP_101432583.1">
    <property type="nucleotide sequence ID" value="NZ_PCHJ01000015.1"/>
</dbReference>
<reference evidence="5 6" key="1">
    <citation type="submission" date="2017-10" db="EMBL/GenBank/DDBJ databases">
        <title>Bifidobacterium genomics.</title>
        <authorList>
            <person name="Lugli G.A."/>
            <person name="Milani C."/>
            <person name="Mancabelli L."/>
        </authorList>
    </citation>
    <scope>NUCLEOTIDE SEQUENCE [LARGE SCALE GENOMIC DNA]</scope>
    <source>
        <strain evidence="5 6">1460B</strain>
    </source>
</reference>
<dbReference type="PANTHER" id="PTHR43708">
    <property type="entry name" value="CONSERVED EXPRESSED OXIDOREDUCTASE (EUROFUNG)"/>
    <property type="match status" value="1"/>
</dbReference>
<dbReference type="PANTHER" id="PTHR43708:SF5">
    <property type="entry name" value="CONSERVED EXPRESSED OXIDOREDUCTASE (EUROFUNG)-RELATED"/>
    <property type="match status" value="1"/>
</dbReference>
<dbReference type="InterPro" id="IPR000683">
    <property type="entry name" value="Gfo/Idh/MocA-like_OxRdtase_N"/>
</dbReference>
<dbReference type="AlphaFoldDB" id="A0A2N3RAH4"/>
<dbReference type="InterPro" id="IPR036291">
    <property type="entry name" value="NAD(P)-bd_dom_sf"/>
</dbReference>
<keyword evidence="2" id="KW-0560">Oxidoreductase</keyword>
<dbReference type="GO" id="GO:0000166">
    <property type="term" value="F:nucleotide binding"/>
    <property type="evidence" value="ECO:0007669"/>
    <property type="project" value="InterPro"/>
</dbReference>
<dbReference type="SUPFAM" id="SSF55347">
    <property type="entry name" value="Glyceraldehyde-3-phosphate dehydrogenase-like, C-terminal domain"/>
    <property type="match status" value="1"/>
</dbReference>
<gene>
    <name evidence="5" type="ORF">CQR44_1022</name>
</gene>
<dbReference type="GO" id="GO:0016491">
    <property type="term" value="F:oxidoreductase activity"/>
    <property type="evidence" value="ECO:0007669"/>
    <property type="project" value="UniProtKB-KW"/>
</dbReference>
<evidence type="ECO:0000259" key="3">
    <source>
        <dbReference type="Pfam" id="PF01408"/>
    </source>
</evidence>
<dbReference type="SUPFAM" id="SSF51735">
    <property type="entry name" value="NAD(P)-binding Rossmann-fold domains"/>
    <property type="match status" value="1"/>
</dbReference>
<dbReference type="Pfam" id="PF02894">
    <property type="entry name" value="GFO_IDH_MocA_C"/>
    <property type="match status" value="1"/>
</dbReference>
<dbReference type="Gene3D" id="3.40.50.720">
    <property type="entry name" value="NAD(P)-binding Rossmann-like Domain"/>
    <property type="match status" value="1"/>
</dbReference>
<organism evidence="5 6">
    <name type="scientific">Bifidobacterium asteroides</name>
    <dbReference type="NCBI Taxonomy" id="1684"/>
    <lineage>
        <taxon>Bacteria</taxon>
        <taxon>Bacillati</taxon>
        <taxon>Actinomycetota</taxon>
        <taxon>Actinomycetes</taxon>
        <taxon>Bifidobacteriales</taxon>
        <taxon>Bifidobacteriaceae</taxon>
        <taxon>Bifidobacterium</taxon>
    </lineage>
</organism>
<feature type="domain" description="Gfo/Idh/MocA-like oxidoreductase N-terminal" evidence="3">
    <location>
        <begin position="9"/>
        <end position="123"/>
    </location>
</feature>
<comment type="caution">
    <text evidence="5">The sequence shown here is derived from an EMBL/GenBank/DDBJ whole genome shotgun (WGS) entry which is preliminary data.</text>
</comment>
<dbReference type="Pfam" id="PF01408">
    <property type="entry name" value="GFO_IDH_MocA"/>
    <property type="match status" value="1"/>
</dbReference>
<evidence type="ECO:0000313" key="5">
    <source>
        <dbReference type="EMBL" id="PKV09489.1"/>
    </source>
</evidence>
<dbReference type="EMBL" id="PCHJ01000015">
    <property type="protein sequence ID" value="PKV09489.1"/>
    <property type="molecule type" value="Genomic_DNA"/>
</dbReference>
<name>A0A2N3RAH4_9BIFI</name>